<evidence type="ECO:0000256" key="5">
    <source>
        <dbReference type="ARBA" id="ARBA00023273"/>
    </source>
</evidence>
<reference evidence="9" key="1">
    <citation type="submission" date="2021-02" db="EMBL/GenBank/DDBJ databases">
        <authorList>
            <person name="Nowell W R."/>
        </authorList>
    </citation>
    <scope>NUCLEOTIDE SEQUENCE</scope>
</reference>
<dbReference type="PANTHER" id="PTHR21490">
    <property type="entry name" value="ENKURIN-RELATED"/>
    <property type="match status" value="1"/>
</dbReference>
<feature type="compositionally biased region" description="Basic and acidic residues" evidence="6">
    <location>
        <begin position="30"/>
        <end position="47"/>
    </location>
</feature>
<evidence type="ECO:0000256" key="3">
    <source>
        <dbReference type="ARBA" id="ARBA00022490"/>
    </source>
</evidence>
<dbReference type="GO" id="GO:0005879">
    <property type="term" value="C:axonemal microtubule"/>
    <property type="evidence" value="ECO:0007669"/>
    <property type="project" value="TreeGrafter"/>
</dbReference>
<dbReference type="InterPro" id="IPR052102">
    <property type="entry name" value="Enkurin_domain-protein"/>
</dbReference>
<evidence type="ECO:0000313" key="9">
    <source>
        <dbReference type="EMBL" id="CAF1025444.1"/>
    </source>
</evidence>
<keyword evidence="4" id="KW-0206">Cytoskeleton</keyword>
<keyword evidence="10" id="KW-1185">Reference proteome</keyword>
<keyword evidence="3" id="KW-0963">Cytoplasm</keyword>
<dbReference type="InterPro" id="IPR027012">
    <property type="entry name" value="Enkurin_dom"/>
</dbReference>
<feature type="region of interest" description="Disordered" evidence="6">
    <location>
        <begin position="1"/>
        <end position="47"/>
    </location>
</feature>
<proteinExistence type="predicted"/>
<dbReference type="PROSITE" id="PS51665">
    <property type="entry name" value="ENKURIN"/>
    <property type="match status" value="1"/>
</dbReference>
<dbReference type="Proteomes" id="UP000663852">
    <property type="component" value="Unassembled WGS sequence"/>
</dbReference>
<comment type="caution">
    <text evidence="9">The sequence shown here is derived from an EMBL/GenBank/DDBJ whole genome shotgun (WGS) entry which is preliminary data.</text>
</comment>
<evidence type="ECO:0000256" key="1">
    <source>
        <dbReference type="ARBA" id="ARBA00004138"/>
    </source>
</evidence>
<dbReference type="Proteomes" id="UP000663828">
    <property type="component" value="Unassembled WGS sequence"/>
</dbReference>
<dbReference type="GO" id="GO:0005516">
    <property type="term" value="F:calmodulin binding"/>
    <property type="evidence" value="ECO:0007669"/>
    <property type="project" value="TreeGrafter"/>
</dbReference>
<protein>
    <recommendedName>
        <fullName evidence="7">Enkurin domain-containing protein</fullName>
    </recommendedName>
</protein>
<feature type="domain" description="Enkurin" evidence="7">
    <location>
        <begin position="173"/>
        <end position="265"/>
    </location>
</feature>
<dbReference type="GO" id="GO:0001669">
    <property type="term" value="C:acrosomal vesicle"/>
    <property type="evidence" value="ECO:0007669"/>
    <property type="project" value="TreeGrafter"/>
</dbReference>
<name>A0A814IGB6_ADIRI</name>
<dbReference type="OrthoDB" id="2123594at2759"/>
<dbReference type="EMBL" id="CAJNOJ010000045">
    <property type="protein sequence ID" value="CAF0945597.1"/>
    <property type="molecule type" value="Genomic_DNA"/>
</dbReference>
<evidence type="ECO:0000256" key="6">
    <source>
        <dbReference type="SAM" id="MobiDB-lite"/>
    </source>
</evidence>
<dbReference type="AlphaFoldDB" id="A0A814IGB6"/>
<organism evidence="9 10">
    <name type="scientific">Adineta ricciae</name>
    <name type="common">Rotifer</name>
    <dbReference type="NCBI Taxonomy" id="249248"/>
    <lineage>
        <taxon>Eukaryota</taxon>
        <taxon>Metazoa</taxon>
        <taxon>Spiralia</taxon>
        <taxon>Gnathifera</taxon>
        <taxon>Rotifera</taxon>
        <taxon>Eurotatoria</taxon>
        <taxon>Bdelloidea</taxon>
        <taxon>Adinetida</taxon>
        <taxon>Adinetidae</taxon>
        <taxon>Adineta</taxon>
    </lineage>
</organism>
<keyword evidence="5" id="KW-0966">Cell projection</keyword>
<evidence type="ECO:0000256" key="4">
    <source>
        <dbReference type="ARBA" id="ARBA00023212"/>
    </source>
</evidence>
<dbReference type="EMBL" id="CAJNOR010000869">
    <property type="protein sequence ID" value="CAF1025444.1"/>
    <property type="molecule type" value="Genomic_DNA"/>
</dbReference>
<dbReference type="PANTHER" id="PTHR21490:SF0">
    <property type="entry name" value="ENKURIN"/>
    <property type="match status" value="1"/>
</dbReference>
<evidence type="ECO:0000313" key="8">
    <source>
        <dbReference type="EMBL" id="CAF0945597.1"/>
    </source>
</evidence>
<evidence type="ECO:0000256" key="2">
    <source>
        <dbReference type="ARBA" id="ARBA00004245"/>
    </source>
</evidence>
<comment type="subcellular location">
    <subcellularLocation>
        <location evidence="1">Cell projection</location>
        <location evidence="1">Cilium</location>
    </subcellularLocation>
    <subcellularLocation>
        <location evidence="2">Cytoplasm</location>
        <location evidence="2">Cytoskeleton</location>
    </subcellularLocation>
</comment>
<evidence type="ECO:0000313" key="10">
    <source>
        <dbReference type="Proteomes" id="UP000663828"/>
    </source>
</evidence>
<gene>
    <name evidence="8" type="ORF">EDS130_LOCUS12056</name>
    <name evidence="9" type="ORF">XAT740_LOCUS14464</name>
</gene>
<dbReference type="Pfam" id="PF13864">
    <property type="entry name" value="Enkurin"/>
    <property type="match status" value="1"/>
</dbReference>
<accession>A0A814IGB6</accession>
<evidence type="ECO:0000259" key="7">
    <source>
        <dbReference type="PROSITE" id="PS51665"/>
    </source>
</evidence>
<sequence length="267" mass="31166">MVVGKNGANQQDESVYNLIPRTQYHAPKPPRYESRFKSTVRDSSKDRTYEHRTMGYAEEPLPDPQQFLKKKQGESRAAAAAVSIPKDTIKCKDCQPRKPPIPSIHDAPKMGVRTEKNFVQTNALDTVMTVPKKPQRNIVDARHGDKYPIDPSGLTPKYVFKKNFGEVPVYIKNRRNDMEKAKQEYQTYVSDYFRRGAMREMGDDERQTIIDGLKKQWEDVHHEYQTLSVIIDTIPKRQHKERLEYEMKMLEKDIDLLEKHQVIYIAD</sequence>